<evidence type="ECO:0000313" key="2">
    <source>
        <dbReference type="EMBL" id="KEQ72267.1"/>
    </source>
</evidence>
<feature type="region of interest" description="Disordered" evidence="1">
    <location>
        <begin position="140"/>
        <end position="181"/>
    </location>
</feature>
<name>A0A074WRD4_9PEZI</name>
<evidence type="ECO:0000313" key="3">
    <source>
        <dbReference type="Proteomes" id="UP000027730"/>
    </source>
</evidence>
<dbReference type="AlphaFoldDB" id="A0A074WRD4"/>
<dbReference type="HOGENOM" id="CLU_1488715_0_0_1"/>
<evidence type="ECO:0000256" key="1">
    <source>
        <dbReference type="SAM" id="MobiDB-lite"/>
    </source>
</evidence>
<gene>
    <name evidence="2" type="ORF">M436DRAFT_83157</name>
</gene>
<proteinExistence type="predicted"/>
<dbReference type="RefSeq" id="XP_013426465.1">
    <property type="nucleotide sequence ID" value="XM_013571011.1"/>
</dbReference>
<sequence length="181" mass="19079">MLANARTNLMHNLKQQLVPVQSAAESKREPLIGDLHATIEAKYGSENVQSATEYGFAAMTFGLKRGTQALFTLLGASVASTRGAVLSAALGEAAGDAIVASYMAALKNETSDLTPEVEKNIGEKDGEIGKVLDLYNKLRNPSASEEASSPVAGSSEEHVATLPEDGHVPLKDPRPTFKSRG</sequence>
<dbReference type="Proteomes" id="UP000027730">
    <property type="component" value="Unassembled WGS sequence"/>
</dbReference>
<reference evidence="2 3" key="1">
    <citation type="journal article" date="2014" name="BMC Genomics">
        <title>Genome sequencing of four Aureobasidium pullulans varieties: biotechnological potential, stress tolerance, and description of new species.</title>
        <authorList>
            <person name="Gostin Ar C."/>
            <person name="Ohm R.A."/>
            <person name="Kogej T."/>
            <person name="Sonjak S."/>
            <person name="Turk M."/>
            <person name="Zajc J."/>
            <person name="Zalar P."/>
            <person name="Grube M."/>
            <person name="Sun H."/>
            <person name="Han J."/>
            <person name="Sharma A."/>
            <person name="Chiniquy J."/>
            <person name="Ngan C.Y."/>
            <person name="Lipzen A."/>
            <person name="Barry K."/>
            <person name="Grigoriev I.V."/>
            <person name="Gunde-Cimerman N."/>
        </authorList>
    </citation>
    <scope>NUCLEOTIDE SEQUENCE [LARGE SCALE GENOMIC DNA]</scope>
    <source>
        <strain evidence="2 3">CBS 147.97</strain>
    </source>
</reference>
<dbReference type="EMBL" id="KL584712">
    <property type="protein sequence ID" value="KEQ72267.1"/>
    <property type="molecule type" value="Genomic_DNA"/>
</dbReference>
<feature type="compositionally biased region" description="Basic and acidic residues" evidence="1">
    <location>
        <begin position="155"/>
        <end position="175"/>
    </location>
</feature>
<organism evidence="2 3">
    <name type="scientific">Aureobasidium namibiae CBS 147.97</name>
    <dbReference type="NCBI Taxonomy" id="1043004"/>
    <lineage>
        <taxon>Eukaryota</taxon>
        <taxon>Fungi</taxon>
        <taxon>Dikarya</taxon>
        <taxon>Ascomycota</taxon>
        <taxon>Pezizomycotina</taxon>
        <taxon>Dothideomycetes</taxon>
        <taxon>Dothideomycetidae</taxon>
        <taxon>Dothideales</taxon>
        <taxon>Saccotheciaceae</taxon>
        <taxon>Aureobasidium</taxon>
    </lineage>
</organism>
<accession>A0A074WRD4</accession>
<protein>
    <submittedName>
        <fullName evidence="2">Uncharacterized protein</fullName>
    </submittedName>
</protein>
<dbReference type="GeneID" id="25417120"/>
<feature type="compositionally biased region" description="Low complexity" evidence="1">
    <location>
        <begin position="142"/>
        <end position="154"/>
    </location>
</feature>
<keyword evidence="3" id="KW-1185">Reference proteome</keyword>